<evidence type="ECO:0000256" key="1">
    <source>
        <dbReference type="SAM" id="MobiDB-lite"/>
    </source>
</evidence>
<feature type="compositionally biased region" description="Low complexity" evidence="1">
    <location>
        <begin position="30"/>
        <end position="43"/>
    </location>
</feature>
<name>A0A699XIG3_TANCI</name>
<proteinExistence type="predicted"/>
<protein>
    <submittedName>
        <fullName evidence="2">Uncharacterized protein</fullName>
    </submittedName>
</protein>
<gene>
    <name evidence="2" type="ORF">Tci_928660</name>
</gene>
<feature type="non-terminal residue" evidence="2">
    <location>
        <position position="1"/>
    </location>
</feature>
<dbReference type="AlphaFoldDB" id="A0A699XIG3"/>
<dbReference type="EMBL" id="BKCJ011832268">
    <property type="protein sequence ID" value="GFD56691.1"/>
    <property type="molecule type" value="Genomic_DNA"/>
</dbReference>
<feature type="compositionally biased region" description="Basic residues" evidence="1">
    <location>
        <begin position="1"/>
        <end position="15"/>
    </location>
</feature>
<comment type="caution">
    <text evidence="2">The sequence shown here is derived from an EMBL/GenBank/DDBJ whole genome shotgun (WGS) entry which is preliminary data.</text>
</comment>
<sequence>LPRKPVRPRLPRRRAGAPAVAGRRHPQVWPHPGSRRAAGAGPAQRDEPAQHAPRFCSLQGPRAPAAHGYSALSPLRVHTYHHP</sequence>
<reference evidence="2" key="1">
    <citation type="journal article" date="2019" name="Sci. Rep.">
        <title>Draft genome of Tanacetum cinerariifolium, the natural source of mosquito coil.</title>
        <authorList>
            <person name="Yamashiro T."/>
            <person name="Shiraishi A."/>
            <person name="Satake H."/>
            <person name="Nakayama K."/>
        </authorList>
    </citation>
    <scope>NUCLEOTIDE SEQUENCE</scope>
</reference>
<organism evidence="2">
    <name type="scientific">Tanacetum cinerariifolium</name>
    <name type="common">Dalmatian daisy</name>
    <name type="synonym">Chrysanthemum cinerariifolium</name>
    <dbReference type="NCBI Taxonomy" id="118510"/>
    <lineage>
        <taxon>Eukaryota</taxon>
        <taxon>Viridiplantae</taxon>
        <taxon>Streptophyta</taxon>
        <taxon>Embryophyta</taxon>
        <taxon>Tracheophyta</taxon>
        <taxon>Spermatophyta</taxon>
        <taxon>Magnoliopsida</taxon>
        <taxon>eudicotyledons</taxon>
        <taxon>Gunneridae</taxon>
        <taxon>Pentapetalae</taxon>
        <taxon>asterids</taxon>
        <taxon>campanulids</taxon>
        <taxon>Asterales</taxon>
        <taxon>Asteraceae</taxon>
        <taxon>Asteroideae</taxon>
        <taxon>Anthemideae</taxon>
        <taxon>Anthemidinae</taxon>
        <taxon>Tanacetum</taxon>
    </lineage>
</organism>
<accession>A0A699XIG3</accession>
<evidence type="ECO:0000313" key="2">
    <source>
        <dbReference type="EMBL" id="GFD56691.1"/>
    </source>
</evidence>
<feature type="region of interest" description="Disordered" evidence="1">
    <location>
        <begin position="1"/>
        <end position="71"/>
    </location>
</feature>